<dbReference type="AlphaFoldDB" id="A0A1Y2IBU7"/>
<accession>A0A1Y2IBU7</accession>
<name>A0A1Y2IBU7_TRAC3</name>
<sequence>MLRLERCLRPFSLTCKRIRAACCPILFGECTISSERVDRRYQPEFIPSSLWPYIRTLSFAGPFDRDEIRGLRRANLEHVPLSWKEDALRPSRDAIKRVGDTLRVALQSMCSLHSIDISLPSSPEPVGSANLPGISPYILEAILSTQHLRQLTITGLLHDTDDALPKSFKRSLQARLSAFAYTLNQERSASQVPSAEREAIALLLAHVHDCLEALYLPSECAPIEPMNTWRWPSLKEFLLRGERVTHARPLIHMLGKMPHLRILVLSMAEPRGSRTPPIWPPSLDLHGDTIGWQDLEILIVTHPHPDDQIYSHLPHTLESVLLRCWPRHYKLHTELHQVYSAAGVQWTSPLLTSSEMLSIVQRIHAPRLTCLDLEFRADSDDHYLFSHIGVSFPSLSCLSIYRYRMPGEDEPPLADIARALSPLQHLEMLRLHLDFVDLPPIQVEGPMETPRFRLAILPARRQQFQDSDRTLTHAANVMAHLLGPSLICIQFLRPLWHPEEPQWEPFYVVRSSDAGGGDCVTVVHHPARTAYLVTHLNLPYME</sequence>
<evidence type="ECO:0000313" key="2">
    <source>
        <dbReference type="Proteomes" id="UP000193067"/>
    </source>
</evidence>
<evidence type="ECO:0000313" key="1">
    <source>
        <dbReference type="EMBL" id="OSC97900.1"/>
    </source>
</evidence>
<dbReference type="EMBL" id="KZ084145">
    <property type="protein sequence ID" value="OSC97900.1"/>
    <property type="molecule type" value="Genomic_DNA"/>
</dbReference>
<protein>
    <recommendedName>
        <fullName evidence="3">F-box domain-containing protein</fullName>
    </recommendedName>
</protein>
<keyword evidence="2" id="KW-1185">Reference proteome</keyword>
<organism evidence="1 2">
    <name type="scientific">Trametes coccinea (strain BRFM310)</name>
    <name type="common">Pycnoporus coccineus</name>
    <dbReference type="NCBI Taxonomy" id="1353009"/>
    <lineage>
        <taxon>Eukaryota</taxon>
        <taxon>Fungi</taxon>
        <taxon>Dikarya</taxon>
        <taxon>Basidiomycota</taxon>
        <taxon>Agaricomycotina</taxon>
        <taxon>Agaricomycetes</taxon>
        <taxon>Polyporales</taxon>
        <taxon>Polyporaceae</taxon>
        <taxon>Trametes</taxon>
    </lineage>
</organism>
<dbReference type="Proteomes" id="UP000193067">
    <property type="component" value="Unassembled WGS sequence"/>
</dbReference>
<reference evidence="1 2" key="1">
    <citation type="journal article" date="2015" name="Biotechnol. Biofuels">
        <title>Enhanced degradation of softwood versus hardwood by the white-rot fungus Pycnoporus coccineus.</title>
        <authorList>
            <person name="Couturier M."/>
            <person name="Navarro D."/>
            <person name="Chevret D."/>
            <person name="Henrissat B."/>
            <person name="Piumi F."/>
            <person name="Ruiz-Duenas F.J."/>
            <person name="Martinez A.T."/>
            <person name="Grigoriev I.V."/>
            <person name="Riley R."/>
            <person name="Lipzen A."/>
            <person name="Berrin J.G."/>
            <person name="Master E.R."/>
            <person name="Rosso M.N."/>
        </authorList>
    </citation>
    <scope>NUCLEOTIDE SEQUENCE [LARGE SCALE GENOMIC DNA]</scope>
    <source>
        <strain evidence="1 2">BRFM310</strain>
    </source>
</reference>
<dbReference type="OrthoDB" id="2757331at2759"/>
<dbReference type="SUPFAM" id="SSF52047">
    <property type="entry name" value="RNI-like"/>
    <property type="match status" value="1"/>
</dbReference>
<evidence type="ECO:0008006" key="3">
    <source>
        <dbReference type="Google" id="ProtNLM"/>
    </source>
</evidence>
<gene>
    <name evidence="1" type="ORF">PYCCODRAFT_1376354</name>
</gene>
<proteinExistence type="predicted"/>